<sequence length="170" mass="19413">MSPYCLVYGKACHLPVELEYKAWWAIKKLNMDLSRAGLKRYLAIPLLGHGGLEDSIFRRWRGHWTFLTYSSAKVRDEETTYYPGTTTLHPESSVRRSPAKRARTSGPSKSSRASEPPVDSELPFDMSPESIIKRPMVTTPPIEGNSDSRVTPFHSELYFDHEAMRQQPEL</sequence>
<comment type="caution">
    <text evidence="2">The sequence shown here is derived from an EMBL/GenBank/DDBJ whole genome shotgun (WGS) entry which is preliminary data.</text>
</comment>
<dbReference type="Proteomes" id="UP000288805">
    <property type="component" value="Unassembled WGS sequence"/>
</dbReference>
<proteinExistence type="predicted"/>
<name>A0A438GKQ1_VITVI</name>
<organism evidence="2 3">
    <name type="scientific">Vitis vinifera</name>
    <name type="common">Grape</name>
    <dbReference type="NCBI Taxonomy" id="29760"/>
    <lineage>
        <taxon>Eukaryota</taxon>
        <taxon>Viridiplantae</taxon>
        <taxon>Streptophyta</taxon>
        <taxon>Embryophyta</taxon>
        <taxon>Tracheophyta</taxon>
        <taxon>Spermatophyta</taxon>
        <taxon>Magnoliopsida</taxon>
        <taxon>eudicotyledons</taxon>
        <taxon>Gunneridae</taxon>
        <taxon>Pentapetalae</taxon>
        <taxon>rosids</taxon>
        <taxon>Vitales</taxon>
        <taxon>Vitaceae</taxon>
        <taxon>Viteae</taxon>
        <taxon>Vitis</taxon>
    </lineage>
</organism>
<dbReference type="AlphaFoldDB" id="A0A438GKQ1"/>
<protein>
    <submittedName>
        <fullName evidence="2">Uncharacterized protein</fullName>
    </submittedName>
</protein>
<evidence type="ECO:0000256" key="1">
    <source>
        <dbReference type="SAM" id="MobiDB-lite"/>
    </source>
</evidence>
<dbReference type="EMBL" id="QGNW01000407">
    <property type="protein sequence ID" value="RVW72762.1"/>
    <property type="molecule type" value="Genomic_DNA"/>
</dbReference>
<gene>
    <name evidence="2" type="ORF">CK203_057320</name>
</gene>
<feature type="region of interest" description="Disordered" evidence="1">
    <location>
        <begin position="81"/>
        <end position="131"/>
    </location>
</feature>
<evidence type="ECO:0000313" key="3">
    <source>
        <dbReference type="Proteomes" id="UP000288805"/>
    </source>
</evidence>
<reference evidence="2 3" key="1">
    <citation type="journal article" date="2018" name="PLoS Genet.">
        <title>Population sequencing reveals clonal diversity and ancestral inbreeding in the grapevine cultivar Chardonnay.</title>
        <authorList>
            <person name="Roach M.J."/>
            <person name="Johnson D.L."/>
            <person name="Bohlmann J."/>
            <person name="van Vuuren H.J."/>
            <person name="Jones S.J."/>
            <person name="Pretorius I.S."/>
            <person name="Schmidt S.A."/>
            <person name="Borneman A.R."/>
        </authorList>
    </citation>
    <scope>NUCLEOTIDE SEQUENCE [LARGE SCALE GENOMIC DNA]</scope>
    <source>
        <strain evidence="3">cv. Chardonnay</strain>
        <tissue evidence="2">Leaf</tissue>
    </source>
</reference>
<evidence type="ECO:0000313" key="2">
    <source>
        <dbReference type="EMBL" id="RVW72762.1"/>
    </source>
</evidence>
<accession>A0A438GKQ1</accession>